<dbReference type="Gene3D" id="3.10.260.40">
    <property type="entry name" value="BCL-6 corepressor, PCGF1 binding domain"/>
    <property type="match status" value="1"/>
</dbReference>
<feature type="compositionally biased region" description="Basic and acidic residues" evidence="3">
    <location>
        <begin position="1234"/>
        <end position="1266"/>
    </location>
</feature>
<feature type="compositionally biased region" description="Low complexity" evidence="3">
    <location>
        <begin position="554"/>
        <end position="576"/>
    </location>
</feature>
<dbReference type="InterPro" id="IPR038227">
    <property type="entry name" value="PUFD_som_sf"/>
</dbReference>
<evidence type="ECO:0000256" key="1">
    <source>
        <dbReference type="ARBA" id="ARBA00034703"/>
    </source>
</evidence>
<feature type="compositionally biased region" description="Polar residues" evidence="3">
    <location>
        <begin position="398"/>
        <end position="409"/>
    </location>
</feature>
<dbReference type="Proteomes" id="UP001652627">
    <property type="component" value="Chromosome 1"/>
</dbReference>
<feature type="region of interest" description="Disordered" evidence="3">
    <location>
        <begin position="554"/>
        <end position="578"/>
    </location>
</feature>
<dbReference type="InterPro" id="IPR036770">
    <property type="entry name" value="Ankyrin_rpt-contain_sf"/>
</dbReference>
<evidence type="ECO:0000256" key="3">
    <source>
        <dbReference type="SAM" id="MobiDB-lite"/>
    </source>
</evidence>
<feature type="domain" description="BCL-6 corepressor PCGF1 binding" evidence="5">
    <location>
        <begin position="1625"/>
        <end position="1737"/>
    </location>
</feature>
<evidence type="ECO:0000256" key="2">
    <source>
        <dbReference type="PROSITE-ProRule" id="PRU00023"/>
    </source>
</evidence>
<feature type="compositionally biased region" description="Low complexity" evidence="3">
    <location>
        <begin position="781"/>
        <end position="791"/>
    </location>
</feature>
<dbReference type="GeneID" id="106483699"/>
<dbReference type="InterPro" id="IPR047144">
    <property type="entry name" value="BCOR-like"/>
</dbReference>
<evidence type="ECO:0000313" key="7">
    <source>
        <dbReference type="RefSeq" id="XP_067153837.1"/>
    </source>
</evidence>
<dbReference type="RefSeq" id="XP_067153837.1">
    <property type="nucleotide sequence ID" value="XM_067297736.1"/>
</dbReference>
<dbReference type="Pfam" id="PF12796">
    <property type="entry name" value="Ank_2"/>
    <property type="match status" value="1"/>
</dbReference>
<feature type="compositionally biased region" description="Basic residues" evidence="3">
    <location>
        <begin position="1345"/>
        <end position="1363"/>
    </location>
</feature>
<organism evidence="6 7">
    <name type="scientific">Apteryx mantelli</name>
    <name type="common">North Island brown kiwi</name>
    <dbReference type="NCBI Taxonomy" id="2696672"/>
    <lineage>
        <taxon>Eukaryota</taxon>
        <taxon>Metazoa</taxon>
        <taxon>Chordata</taxon>
        <taxon>Craniata</taxon>
        <taxon>Vertebrata</taxon>
        <taxon>Euteleostomi</taxon>
        <taxon>Archelosauria</taxon>
        <taxon>Archosauria</taxon>
        <taxon>Dinosauria</taxon>
        <taxon>Saurischia</taxon>
        <taxon>Theropoda</taxon>
        <taxon>Coelurosauria</taxon>
        <taxon>Aves</taxon>
        <taxon>Palaeognathae</taxon>
        <taxon>Apterygiformes</taxon>
        <taxon>Apterygidae</taxon>
        <taxon>Apteryx</taxon>
    </lineage>
</organism>
<feature type="repeat" description="ANK" evidence="2">
    <location>
        <begin position="1522"/>
        <end position="1554"/>
    </location>
</feature>
<dbReference type="PROSITE" id="PS50297">
    <property type="entry name" value="ANK_REP_REGION"/>
    <property type="match status" value="2"/>
</dbReference>
<dbReference type="InterPro" id="IPR032365">
    <property type="entry name" value="PUFD"/>
</dbReference>
<feature type="repeat" description="ANK" evidence="2">
    <location>
        <begin position="1489"/>
        <end position="1521"/>
    </location>
</feature>
<reference evidence="6" key="1">
    <citation type="submission" date="2025-05" db="UniProtKB">
        <authorList>
            <consortium name="RefSeq"/>
        </authorList>
    </citation>
    <scope>NUCLEOTIDE SEQUENCE [LARGE SCALE GENOMIC DNA]</scope>
</reference>
<protein>
    <submittedName>
        <fullName evidence="7">BCL-6 corepressor isoform X2</fullName>
    </submittedName>
</protein>
<keyword evidence="2" id="KW-0040">ANK repeat</keyword>
<feature type="region of interest" description="Disordered" evidence="3">
    <location>
        <begin position="1339"/>
        <end position="1402"/>
    </location>
</feature>
<comment type="similarity">
    <text evidence="1">Belongs to the BCOR family.</text>
</comment>
<dbReference type="PROSITE" id="PS50088">
    <property type="entry name" value="ANK_REPEAT"/>
    <property type="match status" value="2"/>
</dbReference>
<feature type="compositionally biased region" description="Polar residues" evidence="3">
    <location>
        <begin position="1282"/>
        <end position="1300"/>
    </location>
</feature>
<dbReference type="InterPro" id="IPR002110">
    <property type="entry name" value="Ankyrin_rpt"/>
</dbReference>
<feature type="region of interest" description="Disordered" evidence="3">
    <location>
        <begin position="364"/>
        <end position="443"/>
    </location>
</feature>
<dbReference type="SMART" id="SM00248">
    <property type="entry name" value="ANK"/>
    <property type="match status" value="3"/>
</dbReference>
<feature type="compositionally biased region" description="Basic and acidic residues" evidence="3">
    <location>
        <begin position="831"/>
        <end position="840"/>
    </location>
</feature>
<feature type="region of interest" description="Disordered" evidence="3">
    <location>
        <begin position="730"/>
        <end position="752"/>
    </location>
</feature>
<keyword evidence="6" id="KW-1185">Reference proteome</keyword>
<evidence type="ECO:0000259" key="5">
    <source>
        <dbReference type="Pfam" id="PF16553"/>
    </source>
</evidence>
<dbReference type="PANTHER" id="PTHR24117">
    <property type="entry name" value="AGAP007537-PB"/>
    <property type="match status" value="1"/>
</dbReference>
<gene>
    <name evidence="7" type="primary">BCOR</name>
</gene>
<feature type="region of interest" description="Disordered" evidence="3">
    <location>
        <begin position="780"/>
        <end position="799"/>
    </location>
</feature>
<feature type="compositionally biased region" description="Basic and acidic residues" evidence="3">
    <location>
        <begin position="732"/>
        <end position="752"/>
    </location>
</feature>
<reference evidence="7" key="2">
    <citation type="submission" date="2025-08" db="UniProtKB">
        <authorList>
            <consortium name="RefSeq"/>
        </authorList>
    </citation>
    <scope>IDENTIFICATION</scope>
    <source>
        <tissue evidence="7">Blood</tissue>
    </source>
</reference>
<accession>A0ABM4EMA6</accession>
<evidence type="ECO:0000313" key="6">
    <source>
        <dbReference type="Proteomes" id="UP001652627"/>
    </source>
</evidence>
<feature type="compositionally biased region" description="Basic and acidic residues" evidence="3">
    <location>
        <begin position="432"/>
        <end position="442"/>
    </location>
</feature>
<evidence type="ECO:0000259" key="4">
    <source>
        <dbReference type="Pfam" id="PF15808"/>
    </source>
</evidence>
<feature type="region of interest" description="Disordered" evidence="3">
    <location>
        <begin position="818"/>
        <end position="840"/>
    </location>
</feature>
<dbReference type="Gene3D" id="1.25.40.20">
    <property type="entry name" value="Ankyrin repeat-containing domain"/>
    <property type="match status" value="1"/>
</dbReference>
<feature type="domain" description="BCL-6 corepressor non-ankyrin-repeat" evidence="4">
    <location>
        <begin position="1186"/>
        <end position="1403"/>
    </location>
</feature>
<dbReference type="CDD" id="cd14261">
    <property type="entry name" value="PUFD"/>
    <property type="match status" value="1"/>
</dbReference>
<proteinExistence type="inferred from homology"/>
<dbReference type="InterPro" id="IPR031628">
    <property type="entry name" value="BCOR"/>
</dbReference>
<feature type="compositionally biased region" description="Polar residues" evidence="3">
    <location>
        <begin position="364"/>
        <end position="373"/>
    </location>
</feature>
<name>A0ABM4EMA6_9AVES</name>
<dbReference type="Pfam" id="PF16553">
    <property type="entry name" value="PUFD"/>
    <property type="match status" value="1"/>
</dbReference>
<feature type="compositionally biased region" description="Polar residues" evidence="3">
    <location>
        <begin position="818"/>
        <end position="830"/>
    </location>
</feature>
<dbReference type="Pfam" id="PF15808">
    <property type="entry name" value="BCOR"/>
    <property type="match status" value="1"/>
</dbReference>
<feature type="region of interest" description="Disordered" evidence="3">
    <location>
        <begin position="1203"/>
        <end position="1327"/>
    </location>
</feature>
<feature type="region of interest" description="Disordered" evidence="3">
    <location>
        <begin position="155"/>
        <end position="176"/>
    </location>
</feature>
<sequence>MLSATPLYGNVHSWMSNERVRMCGINEDRKIPVNDGDAPKSRLELREENHLNHSVVDATTAHRIDSLAALSMDRSGLMREGLRVPSSIVYSSLCGLGSEKSRDATSSIAGLGFTPERNPEIQFKSNPSEAVENAAVSGKAPNGFSAIYKTPPGIQKTSVPSGETLGLDRTASDKQSPLSVNGASYLRLPWVNPYMEGATPTIYPFLDSPNKYSLNMYKALLPQQSTYSLPQHLAYSPVCTNGERFLYLPPSHYVTPHIPSSLASPMRISAASASPAIPPLVHCPDKSLSWKMGVSPGNPVDAHAYPHIQNSKQPRVSAAKSAPTNITTDPALLLSHSPRPSPRVPLPAQVGDAYAEFHKHFPRITTSPSSSVTLPKPYMNVSNEFPPSRLPNGKLPKTSDTGEIPQQATPHVRKAGHDRKDSRSPPLLEKQTPTKDVTDKPLDLSAKVVDAETTKSDHIKKMTPTVLVHSRAGGGSLIPGSDVQKETLPPGNGCPIYRPEIISTASSSWIVPGPSPSEESGKNVQLKNKALDWVIPQQRSSSCPRMGGTEAVVSNSSGSVTTGGRPASASPAPNANVDCTKTTRNSTESTASVIQHIGQPAVTPAKHNNKVTKSCSQEANFKANENALASSPIFLPPNEAFRSPPLPYPRSYLPYPVPEGIAISPLSLHGKGPVYPHPVLLPNGSLFPGHLAPKPGLPYSLPAGRGEFMTYQDALGMGMVHPMLLPHSALEMNKDEKSERRSRSHERLRYEDPALRSRLPELLEPSGKMHFEVPNDKNVKLHQSSSHSKNSAKSDKHLFPDLLRDEQDDKSEANLTKTGFATESSNQTNDPTKHKVEQASQHRDFIVMREEFGRNNDLHETYNFKQAQSSSVFSLRKEDLSVSQNKERVSVQPSSAFLETAHENDGPAMSFGKVQDDAKQFCMGNTQSSLETNQAYTKDGTDDAESADGKILKPKPSKLAKRIANSAGYVGDRFKCVTTELYADSSQLSREQRALQRAMMRFSELEMKEREGQTATKDSEVCRFSQADWENLKGNSEKKPKSVALEDAIADQNDNDRCNFASTENNQGHFLETPEEKELSNEKCYLERHSIYEKAEDQPTEDIGQHPCPRLDRKRKHSGERVQNDGSQHENFMDELQDEVISKAKKKKICKDDWPEREMTNNSSNHLEEPNCNEVTNLKVCIELTGLHPKKQRHLQHLRELWEQQVSPERSPSGKLGRQSRKDLAEAVQPEATAKVKDFTEERHTKKRSEAKSNRSWSEESLKTSDNEQGLPVFPVSPHMKSLSSTNANSKRQAQPSCTPASRLAAKQQKIKESRKTDGLYTDEEEDFQPASLLQKYTECEKPSGKRQCKTKHLALQERRRRSSLTGDDTTDIENAEDKVTVMRKVRKRPEPTSDCDSSPAKPYEQKLYERLQQTPSLLPVPQPAQLQLASLPQETTPSRPMPPEARRLIVNKNAGETLLQRAARLGYEEVVLYCLENKICDVNHRDNAGYCALHEACARGWLSIVRHLLEYGADVNCSAQDGTRPIHDAVENDHLEIVRLLLSYGADPTLATYSGRTIVKMTHSELMETFLTEYLTDLQGRSVDDPGLYWDFYGSSVCDPKDESGFDILANPPGPSDEEDDGFSDVFEFEFSDEPPLPCYNIQVCLSQGPRNWLLLSDVVKRLKMSSRIFRCNFPNLEVVTITEAEFYKQTSLSQLFACAKDLEAFNPESKELLDLVEFTSELKTLLGSSLHWLHPHEDPPFDILW</sequence>
<feature type="region of interest" description="Disordered" evidence="3">
    <location>
        <begin position="1095"/>
        <end position="1126"/>
    </location>
</feature>
<dbReference type="PANTHER" id="PTHR24117:SF8">
    <property type="entry name" value="BCL-6 COREPRESSOR"/>
    <property type="match status" value="1"/>
</dbReference>
<dbReference type="SUPFAM" id="SSF48403">
    <property type="entry name" value="Ankyrin repeat"/>
    <property type="match status" value="1"/>
</dbReference>